<evidence type="ECO:0000256" key="1">
    <source>
        <dbReference type="SAM" id="MobiDB-lite"/>
    </source>
</evidence>
<feature type="compositionally biased region" description="Acidic residues" evidence="1">
    <location>
        <begin position="1"/>
        <end position="25"/>
    </location>
</feature>
<organism evidence="2">
    <name type="scientific">Oxyrrhis marina</name>
    <name type="common">Dinoflagellate</name>
    <dbReference type="NCBI Taxonomy" id="2969"/>
    <lineage>
        <taxon>Eukaryota</taxon>
        <taxon>Sar</taxon>
        <taxon>Alveolata</taxon>
        <taxon>Dinophyceae</taxon>
        <taxon>Oxyrrhinales</taxon>
        <taxon>Oxyrrhinaceae</taxon>
        <taxon>Oxyrrhis</taxon>
    </lineage>
</organism>
<name>A0A7S3XJA4_OXYMA</name>
<evidence type="ECO:0000313" key="2">
    <source>
        <dbReference type="EMBL" id="CAE0619341.1"/>
    </source>
</evidence>
<gene>
    <name evidence="2" type="ORF">OMAR00292_LOCUS5130</name>
</gene>
<protein>
    <submittedName>
        <fullName evidence="2">Uncharacterized protein</fullName>
    </submittedName>
</protein>
<dbReference type="AlphaFoldDB" id="A0A7S3XJA4"/>
<feature type="region of interest" description="Disordered" evidence="1">
    <location>
        <begin position="1"/>
        <end position="30"/>
    </location>
</feature>
<sequence length="146" mass="15832">MGGRDDEEEEEEEEEEAEEEEDDELPALPSVADCASKVVEAFYKSSDDMRTYLDKGVSPTVESALNELAAVRPDKGKTAKFLSDHIKSGSSKVASSTDEAIGSMPIRRYMRTMAEPVLIPALTEVAFKQPKDSTSALATAIAKRSA</sequence>
<accession>A0A7S3XJA4</accession>
<reference evidence="2" key="1">
    <citation type="submission" date="2021-01" db="EMBL/GenBank/DDBJ databases">
        <authorList>
            <person name="Corre E."/>
            <person name="Pelletier E."/>
            <person name="Niang G."/>
            <person name="Scheremetjew M."/>
            <person name="Finn R."/>
            <person name="Kale V."/>
            <person name="Holt S."/>
            <person name="Cochrane G."/>
            <person name="Meng A."/>
            <person name="Brown T."/>
            <person name="Cohen L."/>
        </authorList>
    </citation>
    <scope>NUCLEOTIDE SEQUENCE</scope>
    <source>
        <strain evidence="2">CCMP1795</strain>
    </source>
</reference>
<proteinExistence type="predicted"/>
<dbReference type="EMBL" id="HBIT01009930">
    <property type="protein sequence ID" value="CAE0619341.1"/>
    <property type="molecule type" value="Transcribed_RNA"/>
</dbReference>